<keyword evidence="1" id="KW-0812">Transmembrane</keyword>
<protein>
    <submittedName>
        <fullName evidence="2">HXXEE domain-containing protein</fullName>
    </submittedName>
</protein>
<organism evidence="2 3">
    <name type="scientific">Streptococcus salivarius</name>
    <dbReference type="NCBI Taxonomy" id="1304"/>
    <lineage>
        <taxon>Bacteria</taxon>
        <taxon>Bacillati</taxon>
        <taxon>Bacillota</taxon>
        <taxon>Bacilli</taxon>
        <taxon>Lactobacillales</taxon>
        <taxon>Streptococcaceae</taxon>
        <taxon>Streptococcus</taxon>
    </lineage>
</organism>
<evidence type="ECO:0000313" key="2">
    <source>
        <dbReference type="EMBL" id="QEM32740.1"/>
    </source>
</evidence>
<feature type="transmembrane region" description="Helical" evidence="1">
    <location>
        <begin position="101"/>
        <end position="119"/>
    </location>
</feature>
<proteinExistence type="predicted"/>
<keyword evidence="1" id="KW-0472">Membrane</keyword>
<name>A0AB37CQ36_STRSL</name>
<evidence type="ECO:0000313" key="3">
    <source>
        <dbReference type="Proteomes" id="UP000322622"/>
    </source>
</evidence>
<keyword evidence="1" id="KW-1133">Transmembrane helix</keyword>
<accession>A0AB37CQ36</accession>
<dbReference type="InterPro" id="IPR025671">
    <property type="entry name" value="HXXEE"/>
</dbReference>
<feature type="transmembrane region" description="Helical" evidence="1">
    <location>
        <begin position="41"/>
        <end position="65"/>
    </location>
</feature>
<sequence length="156" mass="18272">MSIVQFYFLFPALFMLHELEEIVWMPSFIKKISPQYPNNQILSYYTPFAFNTIVLEQFLILMTSLYLSYQFNNYSIYASTIIAYIYHVLGHLIQTIVIRKYVPGLLTGILTSLFTLCNIKNEFPIILYGYSLFTLLVIVLNLVVSFMILNKISHKK</sequence>
<dbReference type="AlphaFoldDB" id="A0AB37CQ36"/>
<evidence type="ECO:0000256" key="1">
    <source>
        <dbReference type="SAM" id="Phobius"/>
    </source>
</evidence>
<reference evidence="2 3" key="1">
    <citation type="submission" date="2019-06" db="EMBL/GenBank/DDBJ databases">
        <title>Complete genome sequence of Streptococcus salivarius LAB813.</title>
        <authorList>
            <person name="Levesque C.M."/>
            <person name="Gong S.-G."/>
            <person name="Dufour D."/>
            <person name="Barbour A."/>
        </authorList>
    </citation>
    <scope>NUCLEOTIDE SEQUENCE [LARGE SCALE GENOMIC DNA]</scope>
    <source>
        <strain evidence="2 3">LAB813</strain>
    </source>
</reference>
<dbReference type="Proteomes" id="UP000322622">
    <property type="component" value="Chromosome"/>
</dbReference>
<dbReference type="Pfam" id="PF13787">
    <property type="entry name" value="HXXEE"/>
    <property type="match status" value="1"/>
</dbReference>
<dbReference type="RefSeq" id="WP_049527176.1">
    <property type="nucleotide sequence ID" value="NZ_AP031488.1"/>
</dbReference>
<dbReference type="EMBL" id="CP040804">
    <property type="protein sequence ID" value="QEM32740.1"/>
    <property type="molecule type" value="Genomic_DNA"/>
</dbReference>
<gene>
    <name evidence="2" type="ORF">FHI56_07515</name>
</gene>
<feature type="transmembrane region" description="Helical" evidence="1">
    <location>
        <begin position="71"/>
        <end position="89"/>
    </location>
</feature>
<feature type="transmembrane region" description="Helical" evidence="1">
    <location>
        <begin position="125"/>
        <end position="149"/>
    </location>
</feature>